<proteinExistence type="predicted"/>
<dbReference type="Proteomes" id="UP001194469">
    <property type="component" value="Unassembled WGS sequence"/>
</dbReference>
<evidence type="ECO:0000313" key="1">
    <source>
        <dbReference type="EMBL" id="MBG3878060.1"/>
    </source>
</evidence>
<dbReference type="EMBL" id="VRYY01000453">
    <property type="protein sequence ID" value="MBG3878060.1"/>
    <property type="molecule type" value="Genomic_DNA"/>
</dbReference>
<keyword evidence="2" id="KW-1185">Reference proteome</keyword>
<gene>
    <name evidence="1" type="ORF">FVW20_13845</name>
</gene>
<comment type="caution">
    <text evidence="1">The sequence shown here is derived from an EMBL/GenBank/DDBJ whole genome shotgun (WGS) entry which is preliminary data.</text>
</comment>
<name>A0ABS0J7F2_9BACT</name>
<evidence type="ECO:0000313" key="2">
    <source>
        <dbReference type="Proteomes" id="UP001194469"/>
    </source>
</evidence>
<accession>A0ABS0J7F2</accession>
<sequence>MLLVPSGLPALRRGALSRALSGVSSSAAFRSPSRSRTLPLLAAQLLPLLLALCLTLPLTAQAGHGGDAVRKDGILLVAFGTTMEEARPALDNIERLVRAAHPDADIRWAWSARKARAALIREGKPAASPQQALADMAEEGFTHVAVQSFHTITGEEFHGLMATAKAMEGLSKGLTRITVGLPLLASIDDAESLAVALKSLLPKERKPGDAVIFMGHGNLHHPAALSYPAMQYYLTKADPLFFISVVEGSPSFGDVTAALAARKVRTAWLVPLMAVAGDHAHNDMAGDEADSLASQLRERGVTPRPVLRGTASSDAIVAIWLRHLDAALKQLDQ</sequence>
<dbReference type="InterPro" id="IPR010388">
    <property type="entry name" value="Anaerobic_Co-chelatase"/>
</dbReference>
<dbReference type="Gene3D" id="3.40.50.1400">
    <property type="match status" value="2"/>
</dbReference>
<reference evidence="1 2" key="1">
    <citation type="submission" date="2019-08" db="EMBL/GenBank/DDBJ databases">
        <authorList>
            <person name="Luo N."/>
        </authorList>
    </citation>
    <scope>NUCLEOTIDE SEQUENCE [LARGE SCALE GENOMIC DNA]</scope>
    <source>
        <strain evidence="1 2">NCIMB 9442</strain>
    </source>
</reference>
<dbReference type="Pfam" id="PF06180">
    <property type="entry name" value="CbiK"/>
    <property type="match status" value="1"/>
</dbReference>
<organism evidence="1 2">
    <name type="scientific">Nitratidesulfovibrio oxamicus</name>
    <dbReference type="NCBI Taxonomy" id="32016"/>
    <lineage>
        <taxon>Bacteria</taxon>
        <taxon>Pseudomonadati</taxon>
        <taxon>Thermodesulfobacteriota</taxon>
        <taxon>Desulfovibrionia</taxon>
        <taxon>Desulfovibrionales</taxon>
        <taxon>Desulfovibrionaceae</taxon>
        <taxon>Nitratidesulfovibrio</taxon>
    </lineage>
</organism>
<dbReference type="SUPFAM" id="SSF53800">
    <property type="entry name" value="Chelatase"/>
    <property type="match status" value="1"/>
</dbReference>
<protein>
    <submittedName>
        <fullName evidence="1">Sirohydrochlorin cobaltochelatase</fullName>
    </submittedName>
</protein>
<dbReference type="CDD" id="cd03413">
    <property type="entry name" value="CbiK_C"/>
    <property type="match status" value="1"/>
</dbReference>
<dbReference type="RefSeq" id="WP_196610072.1">
    <property type="nucleotide sequence ID" value="NZ_VRYY01000453.1"/>
</dbReference>
<dbReference type="CDD" id="cd03412">
    <property type="entry name" value="CbiK_N"/>
    <property type="match status" value="1"/>
</dbReference>